<dbReference type="EMBL" id="JACMSC010000012">
    <property type="protein sequence ID" value="KAG6495052.1"/>
    <property type="molecule type" value="Genomic_DNA"/>
</dbReference>
<dbReference type="CDD" id="cd22162">
    <property type="entry name" value="F-box_AtSKIP3-like"/>
    <property type="match status" value="1"/>
</dbReference>
<gene>
    <name evidence="2" type="ORF">ZIOFF_042843</name>
</gene>
<comment type="caution">
    <text evidence="2">The sequence shown here is derived from an EMBL/GenBank/DDBJ whole genome shotgun (WGS) entry which is preliminary data.</text>
</comment>
<organism evidence="2 3">
    <name type="scientific">Zingiber officinale</name>
    <name type="common">Ginger</name>
    <name type="synonym">Amomum zingiber</name>
    <dbReference type="NCBI Taxonomy" id="94328"/>
    <lineage>
        <taxon>Eukaryota</taxon>
        <taxon>Viridiplantae</taxon>
        <taxon>Streptophyta</taxon>
        <taxon>Embryophyta</taxon>
        <taxon>Tracheophyta</taxon>
        <taxon>Spermatophyta</taxon>
        <taxon>Magnoliopsida</taxon>
        <taxon>Liliopsida</taxon>
        <taxon>Zingiberales</taxon>
        <taxon>Zingiberaceae</taxon>
        <taxon>Zingiber</taxon>
    </lineage>
</organism>
<dbReference type="PANTHER" id="PTHR32278">
    <property type="entry name" value="F-BOX DOMAIN-CONTAINING PROTEIN"/>
    <property type="match status" value="1"/>
</dbReference>
<reference evidence="2 3" key="1">
    <citation type="submission" date="2020-08" db="EMBL/GenBank/DDBJ databases">
        <title>Plant Genome Project.</title>
        <authorList>
            <person name="Zhang R.-G."/>
        </authorList>
    </citation>
    <scope>NUCLEOTIDE SEQUENCE [LARGE SCALE GENOMIC DNA]</scope>
    <source>
        <tissue evidence="2">Rhizome</tissue>
    </source>
</reference>
<sequence>MGDPGMEEVLPQGCIAHALSFTSPRDACRASAVSTTLLSAAASDAVWDRFLPVDLQSVLARADRPVDCCSKRDLFFRLCDEPVLVDGGKMSTETAATRRCRRRPPQPPKAAVATTRGGCGGQWKQRRLWRRLETTSAAEGALGDR</sequence>
<dbReference type="SUPFAM" id="SSF81383">
    <property type="entry name" value="F-box domain"/>
    <property type="match status" value="1"/>
</dbReference>
<protein>
    <recommendedName>
        <fullName evidence="4">F-box domain-containing protein</fullName>
    </recommendedName>
</protein>
<evidence type="ECO:0008006" key="4">
    <source>
        <dbReference type="Google" id="ProtNLM"/>
    </source>
</evidence>
<proteinExistence type="predicted"/>
<name>A0A8J5FY41_ZINOF</name>
<dbReference type="Proteomes" id="UP000734854">
    <property type="component" value="Unassembled WGS sequence"/>
</dbReference>
<dbReference type="PANTHER" id="PTHR32278:SF111">
    <property type="entry name" value="F-BOX PROTEIN PP2-B12-RELATED"/>
    <property type="match status" value="1"/>
</dbReference>
<dbReference type="InterPro" id="IPR036047">
    <property type="entry name" value="F-box-like_dom_sf"/>
</dbReference>
<accession>A0A8J5FY41</accession>
<feature type="region of interest" description="Disordered" evidence="1">
    <location>
        <begin position="95"/>
        <end position="121"/>
    </location>
</feature>
<keyword evidence="3" id="KW-1185">Reference proteome</keyword>
<evidence type="ECO:0000256" key="1">
    <source>
        <dbReference type="SAM" id="MobiDB-lite"/>
    </source>
</evidence>
<dbReference type="AlphaFoldDB" id="A0A8J5FY41"/>
<evidence type="ECO:0000313" key="3">
    <source>
        <dbReference type="Proteomes" id="UP000734854"/>
    </source>
</evidence>
<evidence type="ECO:0000313" key="2">
    <source>
        <dbReference type="EMBL" id="KAG6495052.1"/>
    </source>
</evidence>